<dbReference type="InterPro" id="IPR023828">
    <property type="entry name" value="Peptidase_S8_Ser-AS"/>
</dbReference>
<dbReference type="Proteomes" id="UP000663854">
    <property type="component" value="Unassembled WGS sequence"/>
</dbReference>
<dbReference type="InterPro" id="IPR000209">
    <property type="entry name" value="Peptidase_S8/S53_dom"/>
</dbReference>
<dbReference type="InterPro" id="IPR050131">
    <property type="entry name" value="Peptidase_S8_subtilisin-like"/>
</dbReference>
<dbReference type="SUPFAM" id="SSF52743">
    <property type="entry name" value="Subtilisin-like"/>
    <property type="match status" value="1"/>
</dbReference>
<evidence type="ECO:0000256" key="5">
    <source>
        <dbReference type="PROSITE-ProRule" id="PRU01240"/>
    </source>
</evidence>
<dbReference type="PANTHER" id="PTHR43806">
    <property type="entry name" value="PEPTIDASE S8"/>
    <property type="match status" value="1"/>
</dbReference>
<evidence type="ECO:0000256" key="3">
    <source>
        <dbReference type="ARBA" id="ARBA00022801"/>
    </source>
</evidence>
<evidence type="ECO:0000313" key="8">
    <source>
        <dbReference type="Proteomes" id="UP000663854"/>
    </source>
</evidence>
<dbReference type="EMBL" id="CAJNOH010000115">
    <property type="protein sequence ID" value="CAF0881286.1"/>
    <property type="molecule type" value="Genomic_DNA"/>
</dbReference>
<protein>
    <recommendedName>
        <fullName evidence="6">Peptidase S8/S53 domain-containing protein</fullName>
    </recommendedName>
</protein>
<keyword evidence="4" id="KW-0720">Serine protease</keyword>
<evidence type="ECO:0000256" key="4">
    <source>
        <dbReference type="ARBA" id="ARBA00022825"/>
    </source>
</evidence>
<dbReference type="GO" id="GO:0006508">
    <property type="term" value="P:proteolysis"/>
    <property type="evidence" value="ECO:0007669"/>
    <property type="project" value="UniProtKB-KW"/>
</dbReference>
<evidence type="ECO:0000313" key="7">
    <source>
        <dbReference type="EMBL" id="CAF0881286.1"/>
    </source>
</evidence>
<evidence type="ECO:0000256" key="1">
    <source>
        <dbReference type="ARBA" id="ARBA00011073"/>
    </source>
</evidence>
<dbReference type="PANTHER" id="PTHR43806:SF67">
    <property type="entry name" value="EGF-LIKE DOMAIN-CONTAINING PROTEIN"/>
    <property type="match status" value="1"/>
</dbReference>
<name>A0A813YA55_9BILA</name>
<evidence type="ECO:0000256" key="2">
    <source>
        <dbReference type="ARBA" id="ARBA00022670"/>
    </source>
</evidence>
<comment type="caution">
    <text evidence="7">The sequence shown here is derived from an EMBL/GenBank/DDBJ whole genome shotgun (WGS) entry which is preliminary data.</text>
</comment>
<evidence type="ECO:0000259" key="6">
    <source>
        <dbReference type="Pfam" id="PF00082"/>
    </source>
</evidence>
<dbReference type="GO" id="GO:0004252">
    <property type="term" value="F:serine-type endopeptidase activity"/>
    <property type="evidence" value="ECO:0007669"/>
    <property type="project" value="InterPro"/>
</dbReference>
<dbReference type="PROSITE" id="PS00138">
    <property type="entry name" value="SUBTILASE_SER"/>
    <property type="match status" value="1"/>
</dbReference>
<dbReference type="Gene3D" id="3.40.50.200">
    <property type="entry name" value="Peptidase S8/S53 domain"/>
    <property type="match status" value="1"/>
</dbReference>
<comment type="caution">
    <text evidence="5">Lacks conserved residue(s) required for the propagation of feature annotation.</text>
</comment>
<gene>
    <name evidence="7" type="ORF">PYM288_LOCUS8551</name>
</gene>
<keyword evidence="3" id="KW-0378">Hydrolase</keyword>
<accession>A0A813YA55</accession>
<dbReference type="AlphaFoldDB" id="A0A813YA55"/>
<comment type="similarity">
    <text evidence="1 5">Belongs to the peptidase S8 family.</text>
</comment>
<dbReference type="InterPro" id="IPR036852">
    <property type="entry name" value="Peptidase_S8/S53_dom_sf"/>
</dbReference>
<keyword evidence="2" id="KW-0645">Protease</keyword>
<organism evidence="7 8">
    <name type="scientific">Rotaria sordida</name>
    <dbReference type="NCBI Taxonomy" id="392033"/>
    <lineage>
        <taxon>Eukaryota</taxon>
        <taxon>Metazoa</taxon>
        <taxon>Spiralia</taxon>
        <taxon>Gnathifera</taxon>
        <taxon>Rotifera</taxon>
        <taxon>Eurotatoria</taxon>
        <taxon>Bdelloidea</taxon>
        <taxon>Philodinida</taxon>
        <taxon>Philodinidae</taxon>
        <taxon>Rotaria</taxon>
    </lineage>
</organism>
<proteinExistence type="inferred from homology"/>
<dbReference type="Pfam" id="PF00082">
    <property type="entry name" value="Peptidase_S8"/>
    <property type="match status" value="1"/>
</dbReference>
<feature type="domain" description="Peptidase S8/S53" evidence="6">
    <location>
        <begin position="9"/>
        <end position="139"/>
    </location>
</feature>
<reference evidence="7" key="1">
    <citation type="submission" date="2021-02" db="EMBL/GenBank/DDBJ databases">
        <authorList>
            <person name="Nowell W R."/>
        </authorList>
    </citation>
    <scope>NUCLEOTIDE SEQUENCE</scope>
</reference>
<dbReference type="PROSITE" id="PS51892">
    <property type="entry name" value="SUBTILASE"/>
    <property type="match status" value="1"/>
</dbReference>
<sequence>MSTKAAIVASRKGLLPFIAQGNDGNNSWHYLSSPSDADSIVAVGAVTDEGVVGSFSSYGPSFDGRVKPEVAGVGVSAYVQNSNNTIGAGNGTSYACPKMAGLGTCLWQAFPEFNNIAIRDALIKAGNIYTAPNDRIGYGVPNMKKAFIVLLNKYAKISSATSNNCRTTINWKSKDVSSMKYEIERKLPGATNYTKAGEQQGTGSILANKTSLQFIDSGVANGTVGTIWYRIKQIIDTSAAGLASTYFDSVAVTIAVPCIVLSLPNPTPTPVTVTTDKVLILPTPVSAAQFTLRIETAYAVSNLNIRITDMKGRLMNQLKKTKTAGRTDFIVGIGALARGTYVVSVYNGDVLIGNGRLVKL</sequence>